<evidence type="ECO:0000313" key="4">
    <source>
        <dbReference type="Proteomes" id="UP000254573"/>
    </source>
</evidence>
<gene>
    <name evidence="3" type="primary">echA8_6</name>
    <name evidence="3" type="ORF">NCTC13160_02378</name>
</gene>
<evidence type="ECO:0000313" key="3">
    <source>
        <dbReference type="EMBL" id="SUA78157.1"/>
    </source>
</evidence>
<evidence type="ECO:0000256" key="2">
    <source>
        <dbReference type="ARBA" id="ARBA00023239"/>
    </source>
</evidence>
<dbReference type="SUPFAM" id="SSF52096">
    <property type="entry name" value="ClpP/crotonase"/>
    <property type="match status" value="1"/>
</dbReference>
<dbReference type="InterPro" id="IPR001753">
    <property type="entry name" value="Enoyl-CoA_hydra/iso"/>
</dbReference>
<comment type="similarity">
    <text evidence="1">Belongs to the enoyl-CoA hydratase/isomerase family.</text>
</comment>
<accession>A0A378YNT9</accession>
<protein>
    <submittedName>
        <fullName evidence="3">Probable enoyl-CoA hydratase echA8</fullName>
        <ecNumber evidence="3">4.2.1.17</ecNumber>
    </submittedName>
</protein>
<sequence>MRNFGDIDIMSIEFVVNEGIATVRLNRPESLNAIDYAMRARLQALWRHIGDTPEIRAVIVTGAGDRAFSSGADLRRTPPPATSFAAQVFGGEGAEAEAGSLTLGLDFDTPVICAFNGLAYGGGLEIGLACDIRIAAETARFALPEVQVGSMPGSGGTQRLPRLVGHANAMWMLLTGDAIDAQTALRIGLVSHVVAPESLMETATGIARRLANAAPLAVHAIKQAVRDGLEMPLPVALAHERRLWGLLRDTEDRKEGREAFAQKRAPSFRGR</sequence>
<name>A0A378YNT9_9BURK</name>
<organism evidence="3 4">
    <name type="scientific">Pandoraea pnomenusa</name>
    <dbReference type="NCBI Taxonomy" id="93220"/>
    <lineage>
        <taxon>Bacteria</taxon>
        <taxon>Pseudomonadati</taxon>
        <taxon>Pseudomonadota</taxon>
        <taxon>Betaproteobacteria</taxon>
        <taxon>Burkholderiales</taxon>
        <taxon>Burkholderiaceae</taxon>
        <taxon>Pandoraea</taxon>
    </lineage>
</organism>
<proteinExistence type="inferred from homology"/>
<dbReference type="EMBL" id="UGSG01000001">
    <property type="protein sequence ID" value="SUA78157.1"/>
    <property type="molecule type" value="Genomic_DNA"/>
</dbReference>
<dbReference type="CDD" id="cd06558">
    <property type="entry name" value="crotonase-like"/>
    <property type="match status" value="1"/>
</dbReference>
<keyword evidence="2 3" id="KW-0456">Lyase</keyword>
<dbReference type="FunFam" id="1.10.12.10:FF:000001">
    <property type="entry name" value="Probable enoyl-CoA hydratase, mitochondrial"/>
    <property type="match status" value="1"/>
</dbReference>
<evidence type="ECO:0000256" key="1">
    <source>
        <dbReference type="ARBA" id="ARBA00005254"/>
    </source>
</evidence>
<dbReference type="Gene3D" id="1.10.12.10">
    <property type="entry name" value="Lyase 2-enoyl-coa Hydratase, Chain A, domain 2"/>
    <property type="match status" value="1"/>
</dbReference>
<dbReference type="Gene3D" id="3.90.226.10">
    <property type="entry name" value="2-enoyl-CoA Hydratase, Chain A, domain 1"/>
    <property type="match status" value="1"/>
</dbReference>
<dbReference type="PANTHER" id="PTHR11941">
    <property type="entry name" value="ENOYL-COA HYDRATASE-RELATED"/>
    <property type="match status" value="1"/>
</dbReference>
<dbReference type="GO" id="GO:0006635">
    <property type="term" value="P:fatty acid beta-oxidation"/>
    <property type="evidence" value="ECO:0007669"/>
    <property type="project" value="TreeGrafter"/>
</dbReference>
<dbReference type="InterPro" id="IPR029045">
    <property type="entry name" value="ClpP/crotonase-like_dom_sf"/>
</dbReference>
<dbReference type="PANTHER" id="PTHR11941:SF54">
    <property type="entry name" value="ENOYL-COA HYDRATASE, MITOCHONDRIAL"/>
    <property type="match status" value="1"/>
</dbReference>
<dbReference type="EC" id="4.2.1.17" evidence="3"/>
<dbReference type="Pfam" id="PF00378">
    <property type="entry name" value="ECH_1"/>
    <property type="match status" value="1"/>
</dbReference>
<dbReference type="InterPro" id="IPR014748">
    <property type="entry name" value="Enoyl-CoA_hydra_C"/>
</dbReference>
<dbReference type="AlphaFoldDB" id="A0A378YNT9"/>
<reference evidence="3 4" key="1">
    <citation type="submission" date="2018-06" db="EMBL/GenBank/DDBJ databases">
        <authorList>
            <consortium name="Pathogen Informatics"/>
            <person name="Doyle S."/>
        </authorList>
    </citation>
    <scope>NUCLEOTIDE SEQUENCE [LARGE SCALE GENOMIC DNA]</scope>
    <source>
        <strain evidence="3 4">NCTC13160</strain>
    </source>
</reference>
<dbReference type="Proteomes" id="UP000254573">
    <property type="component" value="Unassembled WGS sequence"/>
</dbReference>
<dbReference type="FunFam" id="3.90.226.10:FF:000009">
    <property type="entry name" value="Carnitinyl-CoA dehydratase"/>
    <property type="match status" value="1"/>
</dbReference>
<dbReference type="STRING" id="93220.A6P55_09400"/>
<dbReference type="GO" id="GO:0004300">
    <property type="term" value="F:enoyl-CoA hydratase activity"/>
    <property type="evidence" value="ECO:0007669"/>
    <property type="project" value="UniProtKB-EC"/>
</dbReference>